<feature type="region of interest" description="Disordered" evidence="5">
    <location>
        <begin position="263"/>
        <end position="335"/>
    </location>
</feature>
<dbReference type="RefSeq" id="WP_201826148.1">
    <property type="nucleotide sequence ID" value="NZ_JAERRA010000001.1"/>
</dbReference>
<keyword evidence="8" id="KW-1185">Reference proteome</keyword>
<proteinExistence type="predicted"/>
<dbReference type="EMBL" id="JAERRA010000001">
    <property type="protein sequence ID" value="MBL0720241.1"/>
    <property type="molecule type" value="Genomic_DNA"/>
</dbReference>
<comment type="caution">
    <text evidence="7">The sequence shown here is derived from an EMBL/GenBank/DDBJ whole genome shotgun (WGS) entry which is preliminary data.</text>
</comment>
<dbReference type="Proteomes" id="UP000643207">
    <property type="component" value="Unassembled WGS sequence"/>
</dbReference>
<keyword evidence="3 6" id="KW-1133">Transmembrane helix</keyword>
<feature type="transmembrane region" description="Helical" evidence="6">
    <location>
        <begin position="6"/>
        <end position="29"/>
    </location>
</feature>
<feature type="transmembrane region" description="Helical" evidence="6">
    <location>
        <begin position="36"/>
        <end position="57"/>
    </location>
</feature>
<evidence type="ECO:0000256" key="3">
    <source>
        <dbReference type="ARBA" id="ARBA00022989"/>
    </source>
</evidence>
<organism evidence="7 8">
    <name type="scientific">Aquariibacter lacus</name>
    <dbReference type="NCBI Taxonomy" id="2801332"/>
    <lineage>
        <taxon>Bacteria</taxon>
        <taxon>Pseudomonadati</taxon>
        <taxon>Pseudomonadota</taxon>
        <taxon>Betaproteobacteria</taxon>
        <taxon>Burkholderiales</taxon>
        <taxon>Sphaerotilaceae</taxon>
        <taxon>Aquariibacter</taxon>
    </lineage>
</organism>
<feature type="transmembrane region" description="Helical" evidence="6">
    <location>
        <begin position="236"/>
        <end position="257"/>
    </location>
</feature>
<reference evidence="7 8" key="1">
    <citation type="submission" date="2021-01" db="EMBL/GenBank/DDBJ databases">
        <title>Piscinibacter sp. Jin2 Genome sequencing and assembly.</title>
        <authorList>
            <person name="Kim I."/>
        </authorList>
    </citation>
    <scope>NUCLEOTIDE SEQUENCE [LARGE SCALE GENOMIC DNA]</scope>
    <source>
        <strain evidence="7 8">Jin2</strain>
    </source>
</reference>
<dbReference type="PANTHER" id="PTHR16950:SF16">
    <property type="entry name" value="ZINC TRANSPORTER ZIP13"/>
    <property type="match status" value="1"/>
</dbReference>
<feature type="transmembrane region" description="Helical" evidence="6">
    <location>
        <begin position="203"/>
        <end position="224"/>
    </location>
</feature>
<evidence type="ECO:0000313" key="8">
    <source>
        <dbReference type="Proteomes" id="UP000643207"/>
    </source>
</evidence>
<dbReference type="InterPro" id="IPR003689">
    <property type="entry name" value="ZIP"/>
</dbReference>
<feature type="transmembrane region" description="Helical" evidence="6">
    <location>
        <begin position="176"/>
        <end position="197"/>
    </location>
</feature>
<keyword evidence="4 6" id="KW-0472">Membrane</keyword>
<evidence type="ECO:0000256" key="1">
    <source>
        <dbReference type="ARBA" id="ARBA00004141"/>
    </source>
</evidence>
<protein>
    <submittedName>
        <fullName evidence="7">ZIP family metal transporter</fullName>
    </submittedName>
</protein>
<feature type="transmembrane region" description="Helical" evidence="6">
    <location>
        <begin position="63"/>
        <end position="80"/>
    </location>
</feature>
<gene>
    <name evidence="7" type="ORF">JI742_10100</name>
</gene>
<accession>A0A9X1BR13</accession>
<dbReference type="GO" id="GO:0046873">
    <property type="term" value="F:metal ion transmembrane transporter activity"/>
    <property type="evidence" value="ECO:0007669"/>
    <property type="project" value="InterPro"/>
</dbReference>
<evidence type="ECO:0000256" key="4">
    <source>
        <dbReference type="ARBA" id="ARBA00023136"/>
    </source>
</evidence>
<keyword evidence="2 6" id="KW-0812">Transmembrane</keyword>
<dbReference type="Pfam" id="PF02535">
    <property type="entry name" value="Zip"/>
    <property type="match status" value="1"/>
</dbReference>
<feature type="compositionally biased region" description="Basic and acidic residues" evidence="5">
    <location>
        <begin position="302"/>
        <end position="316"/>
    </location>
</feature>
<feature type="compositionally biased region" description="Low complexity" evidence="5">
    <location>
        <begin position="278"/>
        <end position="300"/>
    </location>
</feature>
<dbReference type="PANTHER" id="PTHR16950">
    <property type="entry name" value="ZINC TRANSPORTER SLC39A7 HISTIDINE-RICH MEMBRANE PROTEIN KE4"/>
    <property type="match status" value="1"/>
</dbReference>
<dbReference type="GO" id="GO:0016020">
    <property type="term" value="C:membrane"/>
    <property type="evidence" value="ECO:0007669"/>
    <property type="project" value="UniProtKB-SubCell"/>
</dbReference>
<evidence type="ECO:0000313" key="7">
    <source>
        <dbReference type="EMBL" id="MBL0720241.1"/>
    </source>
</evidence>
<evidence type="ECO:0000256" key="6">
    <source>
        <dbReference type="SAM" id="Phobius"/>
    </source>
</evidence>
<comment type="subcellular location">
    <subcellularLocation>
        <location evidence="1">Membrane</location>
        <topology evidence="1">Multi-pass membrane protein</topology>
    </subcellularLocation>
</comment>
<dbReference type="AlphaFoldDB" id="A0A9X1BR13"/>
<feature type="compositionally biased region" description="Low complexity" evidence="5">
    <location>
        <begin position="317"/>
        <end position="335"/>
    </location>
</feature>
<sequence length="335" mass="35056">MTLSWILLATLAGGVLSVLVAAALTLQVLPVIVKHLVSISAGVLLGSALLHVLPTAFEQGPPPQALFLTLLGGLLFFFLLEKAELYRHSHHHEGDDPHHHHHHGFDAEQAGRGGWSVLVGDSIHNFCDGVLIAAAFLVDTQVGLATAVAVIAHEIPQEVGDYVVLLNAGFSRRRALLFNALSGLAGVLGGVLGYFAIQPFEAAMPYLLVLTASSFIYVAVADLIPQLQKRLSWRATVQQLSWIAAGLGLIAFLVGGLHDHDHDHGPGAHAHGSHGAHEATPAPAAPALSASATEAEAGGHSAHREHDHDHDHDHAHAPAPAHAPKAPGASAPPGR</sequence>
<evidence type="ECO:0000256" key="2">
    <source>
        <dbReference type="ARBA" id="ARBA00022692"/>
    </source>
</evidence>
<name>A0A9X1BR13_9BURK</name>
<evidence type="ECO:0000256" key="5">
    <source>
        <dbReference type="SAM" id="MobiDB-lite"/>
    </source>
</evidence>